<protein>
    <recommendedName>
        <fullName evidence="19">Cbb3-type cytochrome c oxidase subunit</fullName>
    </recommendedName>
</protein>
<feature type="binding site" description="axial binding residue" evidence="20">
    <location>
        <position position="222"/>
    </location>
    <ligand>
        <name>heme c</name>
        <dbReference type="ChEBI" id="CHEBI:61717"/>
        <label>2</label>
    </ligand>
    <ligandPart>
        <name>Fe</name>
        <dbReference type="ChEBI" id="CHEBI:18248"/>
    </ligandPart>
</feature>
<keyword evidence="18 19" id="KW-0472">Membrane</keyword>
<dbReference type="STRING" id="407234.SAMN05421795_102125"/>
<dbReference type="AlphaFoldDB" id="A0A1N7KSR3"/>
<feature type="transmembrane region" description="Helical" evidence="22">
    <location>
        <begin position="33"/>
        <end position="55"/>
    </location>
</feature>
<evidence type="ECO:0000256" key="17">
    <source>
        <dbReference type="ARBA" id="ARBA00023065"/>
    </source>
</evidence>
<sequence length="296" mass="31975">MTEKPVKPTKVEVETTGHEWDGIEELNTPLPRWWLWIFYACVVWALLYSVAYPAWPLVNGATPGLLGASTRKAVEEDIARFDARLAPIEAKLVETDLTEISADPDLANYTQNAGAAVFRTWCAQCHGAGAGGNVGYPNLLDDDWIHGGSIEDIYTTVMHGIRATDDPDTRYVAPMAAWSELLEPEEISNVVEYVLLISGQDHDAAMAGEGALVFEDNCAACHGEDGKGMREMGSPNLTDGIWLYGGDRATITETVAYGRAGVMPAWGYAEEGAIPRLSEADVRAVAAYVHSLGGGE</sequence>
<evidence type="ECO:0000313" key="25">
    <source>
        <dbReference type="Proteomes" id="UP000186098"/>
    </source>
</evidence>
<evidence type="ECO:0000256" key="6">
    <source>
        <dbReference type="ARBA" id="ARBA00022519"/>
    </source>
</evidence>
<keyword evidence="11" id="KW-0677">Repeat</keyword>
<dbReference type="GO" id="GO:0020037">
    <property type="term" value="F:heme binding"/>
    <property type="evidence" value="ECO:0007669"/>
    <property type="project" value="InterPro"/>
</dbReference>
<keyword evidence="14 22" id="KW-1133">Transmembrane helix</keyword>
<dbReference type="EMBL" id="FTOM01000002">
    <property type="protein sequence ID" value="SIS64604.1"/>
    <property type="molecule type" value="Genomic_DNA"/>
</dbReference>
<evidence type="ECO:0000259" key="23">
    <source>
        <dbReference type="PROSITE" id="PS51007"/>
    </source>
</evidence>
<dbReference type="InterPro" id="IPR004678">
    <property type="entry name" value="Cyt_c_oxidase_cbb3_su3"/>
</dbReference>
<evidence type="ECO:0000256" key="3">
    <source>
        <dbReference type="ARBA" id="ARBA00006113"/>
    </source>
</evidence>
<keyword evidence="16 19" id="KW-0408">Iron</keyword>
<dbReference type="Pfam" id="PF13442">
    <property type="entry name" value="Cytochrome_CBB3"/>
    <property type="match status" value="1"/>
</dbReference>
<dbReference type="Proteomes" id="UP000186098">
    <property type="component" value="Unassembled WGS sequence"/>
</dbReference>
<gene>
    <name evidence="24" type="ORF">SAMN05421795_102125</name>
</gene>
<dbReference type="Gene3D" id="1.10.760.10">
    <property type="entry name" value="Cytochrome c-like domain"/>
    <property type="match status" value="2"/>
</dbReference>
<evidence type="ECO:0000256" key="11">
    <source>
        <dbReference type="ARBA" id="ARBA00022737"/>
    </source>
</evidence>
<feature type="binding site" description="covalent" evidence="21">
    <location>
        <position position="122"/>
    </location>
    <ligand>
        <name>heme c</name>
        <dbReference type="ChEBI" id="CHEBI:61717"/>
        <label>1</label>
    </ligand>
</feature>
<evidence type="ECO:0000256" key="18">
    <source>
        <dbReference type="ARBA" id="ARBA00023136"/>
    </source>
</evidence>
<evidence type="ECO:0000256" key="4">
    <source>
        <dbReference type="ARBA" id="ARBA00022448"/>
    </source>
</evidence>
<comment type="subunit">
    <text evidence="19">Component of the cbb3-type cytochrome c oxidase.</text>
</comment>
<feature type="binding site" description="covalent" evidence="21">
    <location>
        <position position="125"/>
    </location>
    <ligand>
        <name>heme c</name>
        <dbReference type="ChEBI" id="CHEBI:61717"/>
        <label>1</label>
    </ligand>
</feature>
<keyword evidence="7 19" id="KW-0349">Heme</keyword>
<dbReference type="GO" id="GO:0006119">
    <property type="term" value="P:oxidative phosphorylation"/>
    <property type="evidence" value="ECO:0007669"/>
    <property type="project" value="UniProtKB-UniPathway"/>
</dbReference>
<evidence type="ECO:0000256" key="15">
    <source>
        <dbReference type="ARBA" id="ARBA00023002"/>
    </source>
</evidence>
<dbReference type="InterPro" id="IPR009056">
    <property type="entry name" value="Cyt_c-like_dom"/>
</dbReference>
<dbReference type="NCBIfam" id="TIGR00782">
    <property type="entry name" value="ccoP"/>
    <property type="match status" value="1"/>
</dbReference>
<evidence type="ECO:0000313" key="24">
    <source>
        <dbReference type="EMBL" id="SIS64604.1"/>
    </source>
</evidence>
<keyword evidence="13 19" id="KW-0249">Electron transport</keyword>
<dbReference type="GO" id="GO:0046872">
    <property type="term" value="F:metal ion binding"/>
    <property type="evidence" value="ECO:0007669"/>
    <property type="project" value="UniProtKB-KW"/>
</dbReference>
<dbReference type="OrthoDB" id="9811281at2"/>
<keyword evidence="15 19" id="KW-0560">Oxidoreductase</keyword>
<comment type="similarity">
    <text evidence="3 19">Belongs to the CcoP / FixP family.</text>
</comment>
<keyword evidence="17 19" id="KW-0406">Ion transport</keyword>
<dbReference type="GO" id="GO:0005886">
    <property type="term" value="C:plasma membrane"/>
    <property type="evidence" value="ECO:0007669"/>
    <property type="project" value="UniProtKB-SubCell"/>
</dbReference>
<dbReference type="PANTHER" id="PTHR33751">
    <property type="entry name" value="CBB3-TYPE CYTOCHROME C OXIDASE SUBUNIT FIXP"/>
    <property type="match status" value="1"/>
</dbReference>
<feature type="binding site" description="axial binding residue" evidence="20">
    <location>
        <position position="175"/>
    </location>
    <ligand>
        <name>heme c</name>
        <dbReference type="ChEBI" id="CHEBI:61717"/>
        <label>2</label>
    </ligand>
    <ligandPart>
        <name>Fe</name>
        <dbReference type="ChEBI" id="CHEBI:18248"/>
    </ligandPart>
</feature>
<evidence type="ECO:0000256" key="7">
    <source>
        <dbReference type="ARBA" id="ARBA00022617"/>
    </source>
</evidence>
<evidence type="ECO:0000256" key="16">
    <source>
        <dbReference type="ARBA" id="ARBA00023004"/>
    </source>
</evidence>
<keyword evidence="25" id="KW-1185">Reference proteome</keyword>
<dbReference type="Pfam" id="PF14715">
    <property type="entry name" value="FixP_N"/>
    <property type="match status" value="1"/>
</dbReference>
<keyword evidence="8 19" id="KW-0679">Respiratory chain</keyword>
<organism evidence="24 25">
    <name type="scientific">Phaeovulum vinaykumarii</name>
    <dbReference type="NCBI Taxonomy" id="407234"/>
    <lineage>
        <taxon>Bacteria</taxon>
        <taxon>Pseudomonadati</taxon>
        <taxon>Pseudomonadota</taxon>
        <taxon>Alphaproteobacteria</taxon>
        <taxon>Rhodobacterales</taxon>
        <taxon>Paracoccaceae</taxon>
        <taxon>Phaeovulum</taxon>
    </lineage>
</organism>
<keyword evidence="12 19" id="KW-0375">Hydrogen ion transport</keyword>
<evidence type="ECO:0000256" key="19">
    <source>
        <dbReference type="PIRNR" id="PIRNR000006"/>
    </source>
</evidence>
<dbReference type="SUPFAM" id="SSF46626">
    <property type="entry name" value="Cytochrome c"/>
    <property type="match status" value="2"/>
</dbReference>
<comment type="cofactor">
    <cofactor evidence="19 21">
        <name>heme c</name>
        <dbReference type="ChEBI" id="CHEBI:61717"/>
    </cofactor>
    <text evidence="19 21">Binds 2 heme C groups per subunit.</text>
</comment>
<dbReference type="GO" id="GO:0016491">
    <property type="term" value="F:oxidoreductase activity"/>
    <property type="evidence" value="ECO:0007669"/>
    <property type="project" value="UniProtKB-KW"/>
</dbReference>
<dbReference type="GO" id="GO:1902600">
    <property type="term" value="P:proton transmembrane transport"/>
    <property type="evidence" value="ECO:0007669"/>
    <property type="project" value="UniProtKB-KW"/>
</dbReference>
<accession>A0A1N7KSR3</accession>
<comment type="subcellular location">
    <subcellularLocation>
        <location evidence="1 19">Cell inner membrane</location>
    </subcellularLocation>
</comment>
<evidence type="ECO:0000256" key="1">
    <source>
        <dbReference type="ARBA" id="ARBA00004533"/>
    </source>
</evidence>
<dbReference type="InterPro" id="IPR050597">
    <property type="entry name" value="Cytochrome_c_Oxidase_Subunit"/>
</dbReference>
<evidence type="ECO:0000256" key="10">
    <source>
        <dbReference type="ARBA" id="ARBA00022723"/>
    </source>
</evidence>
<evidence type="ECO:0000256" key="22">
    <source>
        <dbReference type="SAM" id="Phobius"/>
    </source>
</evidence>
<dbReference type="InterPro" id="IPR032858">
    <property type="entry name" value="CcoP_N"/>
</dbReference>
<keyword evidence="4 19" id="KW-0813">Transport</keyword>
<evidence type="ECO:0000256" key="9">
    <source>
        <dbReference type="ARBA" id="ARBA00022692"/>
    </source>
</evidence>
<reference evidence="25" key="1">
    <citation type="submission" date="2017-01" db="EMBL/GenBank/DDBJ databases">
        <authorList>
            <person name="Varghese N."/>
            <person name="Submissions S."/>
        </authorList>
    </citation>
    <scope>NUCLEOTIDE SEQUENCE [LARGE SCALE GENOMIC DNA]</scope>
    <source>
        <strain evidence="25">DSM 18714</strain>
    </source>
</reference>
<dbReference type="Gene3D" id="6.10.280.130">
    <property type="match status" value="1"/>
</dbReference>
<keyword evidence="6 19" id="KW-0997">Cell inner membrane</keyword>
<evidence type="ECO:0000256" key="2">
    <source>
        <dbReference type="ARBA" id="ARBA00004673"/>
    </source>
</evidence>
<evidence type="ECO:0000256" key="14">
    <source>
        <dbReference type="ARBA" id="ARBA00022989"/>
    </source>
</evidence>
<feature type="binding site" description="axial binding residue" evidence="20">
    <location>
        <position position="126"/>
    </location>
    <ligand>
        <name>heme c</name>
        <dbReference type="ChEBI" id="CHEBI:61717"/>
        <label>1</label>
    </ligand>
    <ligandPart>
        <name>Fe</name>
        <dbReference type="ChEBI" id="CHEBI:18248"/>
    </ligandPart>
</feature>
<evidence type="ECO:0000256" key="5">
    <source>
        <dbReference type="ARBA" id="ARBA00022475"/>
    </source>
</evidence>
<evidence type="ECO:0000256" key="12">
    <source>
        <dbReference type="ARBA" id="ARBA00022781"/>
    </source>
</evidence>
<feature type="domain" description="Cytochrome c" evidence="23">
    <location>
        <begin position="205"/>
        <end position="293"/>
    </location>
</feature>
<dbReference type="GO" id="GO:0009055">
    <property type="term" value="F:electron transfer activity"/>
    <property type="evidence" value="ECO:0007669"/>
    <property type="project" value="InterPro"/>
</dbReference>
<comment type="pathway">
    <text evidence="2 19">Energy metabolism; oxidative phosphorylation.</text>
</comment>
<dbReference type="PIRSF" id="PIRSF000006">
    <property type="entry name" value="Cbb3-Cox_fixP"/>
    <property type="match status" value="1"/>
</dbReference>
<comment type="function">
    <text evidence="19">C-type cytochrome. Part of the cbb3-type cytochrome c oxidase complex.</text>
</comment>
<dbReference type="RefSeq" id="WP_076363837.1">
    <property type="nucleotide sequence ID" value="NZ_FTOM01000002.1"/>
</dbReference>
<keyword evidence="9 22" id="KW-0812">Transmembrane</keyword>
<dbReference type="PANTHER" id="PTHR33751:SF1">
    <property type="entry name" value="CBB3-TYPE CYTOCHROME C OXIDASE SUBUNIT FIXP"/>
    <property type="match status" value="1"/>
</dbReference>
<dbReference type="Pfam" id="PF00034">
    <property type="entry name" value="Cytochrom_C"/>
    <property type="match status" value="1"/>
</dbReference>
<feature type="binding site" description="covalent" evidence="21">
    <location>
        <position position="221"/>
    </location>
    <ligand>
        <name>heme c</name>
        <dbReference type="ChEBI" id="CHEBI:61717"/>
        <label>2</label>
    </ligand>
</feature>
<evidence type="ECO:0000256" key="21">
    <source>
        <dbReference type="PIRSR" id="PIRSR000006-2"/>
    </source>
</evidence>
<dbReference type="InterPro" id="IPR038414">
    <property type="entry name" value="CcoP_N_sf"/>
</dbReference>
<dbReference type="UniPathway" id="UPA00705"/>
<feature type="domain" description="Cytochrome c" evidence="23">
    <location>
        <begin position="109"/>
        <end position="198"/>
    </location>
</feature>
<keyword evidence="5 19" id="KW-1003">Cell membrane</keyword>
<feature type="binding site" description="axial binding residue" evidence="20">
    <location>
        <position position="263"/>
    </location>
    <ligand>
        <name>heme c</name>
        <dbReference type="ChEBI" id="CHEBI:61717"/>
        <label>1</label>
    </ligand>
    <ligandPart>
        <name>Fe</name>
        <dbReference type="ChEBI" id="CHEBI:18248"/>
    </ligandPart>
</feature>
<dbReference type="PROSITE" id="PS51007">
    <property type="entry name" value="CYTC"/>
    <property type="match status" value="2"/>
</dbReference>
<evidence type="ECO:0000256" key="8">
    <source>
        <dbReference type="ARBA" id="ARBA00022660"/>
    </source>
</evidence>
<feature type="binding site" description="covalent" evidence="21">
    <location>
        <position position="218"/>
    </location>
    <ligand>
        <name>heme c</name>
        <dbReference type="ChEBI" id="CHEBI:61717"/>
        <label>2</label>
    </ligand>
</feature>
<dbReference type="InterPro" id="IPR036909">
    <property type="entry name" value="Cyt_c-like_dom_sf"/>
</dbReference>
<name>A0A1N7KSR3_9RHOB</name>
<keyword evidence="10 19" id="KW-0479">Metal-binding</keyword>
<proteinExistence type="inferred from homology"/>
<evidence type="ECO:0000256" key="20">
    <source>
        <dbReference type="PIRSR" id="PIRSR000006-1"/>
    </source>
</evidence>
<evidence type="ECO:0000256" key="13">
    <source>
        <dbReference type="ARBA" id="ARBA00022982"/>
    </source>
</evidence>